<dbReference type="AlphaFoldDB" id="A0A9D4D1L1"/>
<proteinExistence type="predicted"/>
<evidence type="ECO:0000313" key="1">
    <source>
        <dbReference type="EMBL" id="KAH3736467.1"/>
    </source>
</evidence>
<organism evidence="1 2">
    <name type="scientific">Dreissena polymorpha</name>
    <name type="common">Zebra mussel</name>
    <name type="synonym">Mytilus polymorpha</name>
    <dbReference type="NCBI Taxonomy" id="45954"/>
    <lineage>
        <taxon>Eukaryota</taxon>
        <taxon>Metazoa</taxon>
        <taxon>Spiralia</taxon>
        <taxon>Lophotrochozoa</taxon>
        <taxon>Mollusca</taxon>
        <taxon>Bivalvia</taxon>
        <taxon>Autobranchia</taxon>
        <taxon>Heteroconchia</taxon>
        <taxon>Euheterodonta</taxon>
        <taxon>Imparidentia</taxon>
        <taxon>Neoheterodontei</taxon>
        <taxon>Myida</taxon>
        <taxon>Dreissenoidea</taxon>
        <taxon>Dreissenidae</taxon>
        <taxon>Dreissena</taxon>
    </lineage>
</organism>
<dbReference type="Proteomes" id="UP000828390">
    <property type="component" value="Unassembled WGS sequence"/>
</dbReference>
<reference evidence="1" key="2">
    <citation type="submission" date="2020-11" db="EMBL/GenBank/DDBJ databases">
        <authorList>
            <person name="McCartney M.A."/>
            <person name="Auch B."/>
            <person name="Kono T."/>
            <person name="Mallez S."/>
            <person name="Becker A."/>
            <person name="Gohl D.M."/>
            <person name="Silverstein K.A.T."/>
            <person name="Koren S."/>
            <person name="Bechman K.B."/>
            <person name="Herman A."/>
            <person name="Abrahante J.E."/>
            <person name="Garbe J."/>
        </authorList>
    </citation>
    <scope>NUCLEOTIDE SEQUENCE</scope>
    <source>
        <strain evidence="1">Duluth1</strain>
        <tissue evidence="1">Whole animal</tissue>
    </source>
</reference>
<dbReference type="EMBL" id="JAIWYP010000011">
    <property type="protein sequence ID" value="KAH3736467.1"/>
    <property type="molecule type" value="Genomic_DNA"/>
</dbReference>
<protein>
    <submittedName>
        <fullName evidence="1">Uncharacterized protein</fullName>
    </submittedName>
</protein>
<sequence length="515" mass="57602">MSFGVPFLLPIEYSNLTTTSEHGQQSSDHSPCLLVLDRSGSALLFTPDDTSTLPVMSKSMVDGPIKAVCSVADKVYVSTGRNLLEYSFNIMNGEEKAIVPALNITKVLEYRNVIHIIREVKEGFFTVSDAPPVLHLLMSNCEIQEITIESKNGVGCLRGESIGDYIKEMDEEALKTKRITSQRLLITNVLHQLNVSAHMFSMNENDDNELNMGFHLTNVNCKNSSTGNAVTVSVTIRNATYVTLNREWLLRLSVLPLSSSGTEQPDFDVSSYVVSLSGGWRAEQSVTVEMTIDKSFAYQGFVLAGKLCLACDMSEDEISRGKLSSTSPTLSVPAFMEEINVLHFLINKDQYEEFLKTSECTEHSLHRINLYRCKTDSKYRVSSDTETVMTVLYKKNTGKLTGQLYSRIDELLLKDGKDVHLVTAFGDHIALSQTSKRDEDLKEVIRGIHDAVIAVSNALARCNQGPLIRDEKHVRKVLDILKDTRQLCDKARQSKTLEIFNKTAEAFKRLRNVHI</sequence>
<dbReference type="OrthoDB" id="6495021at2759"/>
<comment type="caution">
    <text evidence="1">The sequence shown here is derived from an EMBL/GenBank/DDBJ whole genome shotgun (WGS) entry which is preliminary data.</text>
</comment>
<name>A0A9D4D1L1_DREPO</name>
<evidence type="ECO:0000313" key="2">
    <source>
        <dbReference type="Proteomes" id="UP000828390"/>
    </source>
</evidence>
<accession>A0A9D4D1L1</accession>
<keyword evidence="2" id="KW-1185">Reference proteome</keyword>
<reference evidence="1" key="1">
    <citation type="journal article" date="2019" name="bioRxiv">
        <title>The Genome of the Zebra Mussel, Dreissena polymorpha: A Resource for Invasive Species Research.</title>
        <authorList>
            <person name="McCartney M.A."/>
            <person name="Auch B."/>
            <person name="Kono T."/>
            <person name="Mallez S."/>
            <person name="Zhang Y."/>
            <person name="Obille A."/>
            <person name="Becker A."/>
            <person name="Abrahante J.E."/>
            <person name="Garbe J."/>
            <person name="Badalamenti J.P."/>
            <person name="Herman A."/>
            <person name="Mangelson H."/>
            <person name="Liachko I."/>
            <person name="Sullivan S."/>
            <person name="Sone E.D."/>
            <person name="Koren S."/>
            <person name="Silverstein K.A.T."/>
            <person name="Beckman K.B."/>
            <person name="Gohl D.M."/>
        </authorList>
    </citation>
    <scope>NUCLEOTIDE SEQUENCE</scope>
    <source>
        <strain evidence="1">Duluth1</strain>
        <tissue evidence="1">Whole animal</tissue>
    </source>
</reference>
<gene>
    <name evidence="1" type="ORF">DPMN_043036</name>
</gene>